<feature type="region of interest" description="Disordered" evidence="1">
    <location>
        <begin position="1"/>
        <end position="88"/>
    </location>
</feature>
<evidence type="ECO:0000313" key="2">
    <source>
        <dbReference type="EMBL" id="MBW0500417.1"/>
    </source>
</evidence>
<proteinExistence type="predicted"/>
<gene>
    <name evidence="2" type="ORF">O181_040132</name>
</gene>
<feature type="compositionally biased region" description="Polar residues" evidence="1">
    <location>
        <begin position="68"/>
        <end position="80"/>
    </location>
</feature>
<dbReference type="AlphaFoldDB" id="A0A9Q3DI64"/>
<comment type="caution">
    <text evidence="2">The sequence shown here is derived from an EMBL/GenBank/DDBJ whole genome shotgun (WGS) entry which is preliminary data.</text>
</comment>
<feature type="compositionally biased region" description="Basic and acidic residues" evidence="1">
    <location>
        <begin position="49"/>
        <end position="61"/>
    </location>
</feature>
<sequence>MQHIVLTQSKKKGNRRGSISSTPAGSPSEPTSPRHVRPEESPSSSTPGPRDKSPPETEPRPKPHQRRVFSSTPTNPSPLQHQILREERPVVKIKGKDHNLSSNGEKVEKFIRKFERIAQIQGSREEDLETQIAF</sequence>
<dbReference type="EMBL" id="AVOT02015804">
    <property type="protein sequence ID" value="MBW0500417.1"/>
    <property type="molecule type" value="Genomic_DNA"/>
</dbReference>
<organism evidence="2 3">
    <name type="scientific">Austropuccinia psidii MF-1</name>
    <dbReference type="NCBI Taxonomy" id="1389203"/>
    <lineage>
        <taxon>Eukaryota</taxon>
        <taxon>Fungi</taxon>
        <taxon>Dikarya</taxon>
        <taxon>Basidiomycota</taxon>
        <taxon>Pucciniomycotina</taxon>
        <taxon>Pucciniomycetes</taxon>
        <taxon>Pucciniales</taxon>
        <taxon>Sphaerophragmiaceae</taxon>
        <taxon>Austropuccinia</taxon>
    </lineage>
</organism>
<name>A0A9Q3DI64_9BASI</name>
<dbReference type="Proteomes" id="UP000765509">
    <property type="component" value="Unassembled WGS sequence"/>
</dbReference>
<keyword evidence="3" id="KW-1185">Reference proteome</keyword>
<feature type="compositionally biased region" description="Polar residues" evidence="1">
    <location>
        <begin position="17"/>
        <end position="31"/>
    </location>
</feature>
<evidence type="ECO:0000256" key="1">
    <source>
        <dbReference type="SAM" id="MobiDB-lite"/>
    </source>
</evidence>
<reference evidence="2" key="1">
    <citation type="submission" date="2021-03" db="EMBL/GenBank/DDBJ databases">
        <title>Draft genome sequence of rust myrtle Austropuccinia psidii MF-1, a brazilian biotype.</title>
        <authorList>
            <person name="Quecine M.C."/>
            <person name="Pachon D.M.R."/>
            <person name="Bonatelli M.L."/>
            <person name="Correr F.H."/>
            <person name="Franceschini L.M."/>
            <person name="Leite T.F."/>
            <person name="Margarido G.R.A."/>
            <person name="Almeida C.A."/>
            <person name="Ferrarezi J.A."/>
            <person name="Labate C.A."/>
        </authorList>
    </citation>
    <scope>NUCLEOTIDE SEQUENCE</scope>
    <source>
        <strain evidence="2">MF-1</strain>
    </source>
</reference>
<accession>A0A9Q3DI64</accession>
<evidence type="ECO:0000313" key="3">
    <source>
        <dbReference type="Proteomes" id="UP000765509"/>
    </source>
</evidence>
<protein>
    <submittedName>
        <fullName evidence="2">Uncharacterized protein</fullName>
    </submittedName>
</protein>